<dbReference type="Gene3D" id="3.30.70.100">
    <property type="match status" value="1"/>
</dbReference>
<dbReference type="InterPro" id="IPR009799">
    <property type="entry name" value="EthD_dom"/>
</dbReference>
<accession>A0A6J4LXI0</accession>
<protein>
    <recommendedName>
        <fullName evidence="1">EthD domain-containing protein</fullName>
    </recommendedName>
</protein>
<dbReference type="EMBL" id="CADCUB010000123">
    <property type="protein sequence ID" value="CAA9344429.1"/>
    <property type="molecule type" value="Genomic_DNA"/>
</dbReference>
<name>A0A6J4LXI0_9ACTN</name>
<proteinExistence type="predicted"/>
<dbReference type="NCBIfam" id="TIGR02118">
    <property type="entry name" value="EthD family reductase"/>
    <property type="match status" value="1"/>
</dbReference>
<dbReference type="GO" id="GO:0016491">
    <property type="term" value="F:oxidoreductase activity"/>
    <property type="evidence" value="ECO:0007669"/>
    <property type="project" value="InterPro"/>
</dbReference>
<dbReference type="AlphaFoldDB" id="A0A6J4LXI0"/>
<evidence type="ECO:0000313" key="2">
    <source>
        <dbReference type="EMBL" id="CAA9344429.1"/>
    </source>
</evidence>
<feature type="domain" description="EthD" evidence="1">
    <location>
        <begin position="12"/>
        <end position="89"/>
    </location>
</feature>
<dbReference type="Pfam" id="PF07110">
    <property type="entry name" value="EthD"/>
    <property type="match status" value="1"/>
</dbReference>
<gene>
    <name evidence="2" type="ORF">AVDCRST_MAG07-2579</name>
</gene>
<dbReference type="InterPro" id="IPR011008">
    <property type="entry name" value="Dimeric_a/b-barrel"/>
</dbReference>
<reference evidence="2" key="1">
    <citation type="submission" date="2020-02" db="EMBL/GenBank/DDBJ databases">
        <authorList>
            <person name="Meier V. D."/>
        </authorList>
    </citation>
    <scope>NUCLEOTIDE SEQUENCE</scope>
    <source>
        <strain evidence="2">AVDCRST_MAG07</strain>
    </source>
</reference>
<sequence>MLKLTVLYTPPRDVAAFDEHYLSVHMPLARQIPGLVRAETSVCVATPDGSPVPYYRIAELYFSDAEAMNAGLTTDVGRRTGQDAAELVARTGSTVTMVVGMLDPEV</sequence>
<organism evidence="2">
    <name type="scientific">uncultured Frankineae bacterium</name>
    <dbReference type="NCBI Taxonomy" id="437475"/>
    <lineage>
        <taxon>Bacteria</taxon>
        <taxon>Bacillati</taxon>
        <taxon>Actinomycetota</taxon>
        <taxon>Actinomycetes</taxon>
        <taxon>Frankiales</taxon>
        <taxon>environmental samples</taxon>
    </lineage>
</organism>
<dbReference type="SUPFAM" id="SSF54909">
    <property type="entry name" value="Dimeric alpha+beta barrel"/>
    <property type="match status" value="1"/>
</dbReference>
<evidence type="ECO:0000259" key="1">
    <source>
        <dbReference type="Pfam" id="PF07110"/>
    </source>
</evidence>